<feature type="domain" description="N-acetyltransferase" evidence="1">
    <location>
        <begin position="3"/>
        <end position="156"/>
    </location>
</feature>
<evidence type="ECO:0000313" key="2">
    <source>
        <dbReference type="EMBL" id="GHB36682.1"/>
    </source>
</evidence>
<evidence type="ECO:0000313" key="3">
    <source>
        <dbReference type="Proteomes" id="UP000637980"/>
    </source>
</evidence>
<dbReference type="Pfam" id="PF00583">
    <property type="entry name" value="Acetyltransf_1"/>
    <property type="match status" value="1"/>
</dbReference>
<dbReference type="InterPro" id="IPR000182">
    <property type="entry name" value="GNAT_dom"/>
</dbReference>
<organism evidence="2 3">
    <name type="scientific">Pseudovibrio japonicus</name>
    <dbReference type="NCBI Taxonomy" id="366534"/>
    <lineage>
        <taxon>Bacteria</taxon>
        <taxon>Pseudomonadati</taxon>
        <taxon>Pseudomonadota</taxon>
        <taxon>Alphaproteobacteria</taxon>
        <taxon>Hyphomicrobiales</taxon>
        <taxon>Stappiaceae</taxon>
        <taxon>Pseudovibrio</taxon>
    </lineage>
</organism>
<gene>
    <name evidence="2" type="ORF">GCM10007094_27890</name>
</gene>
<dbReference type="Gene3D" id="3.40.630.30">
    <property type="match status" value="1"/>
</dbReference>
<name>A0ABQ3EFD3_9HYPH</name>
<proteinExistence type="predicted"/>
<evidence type="ECO:0000259" key="1">
    <source>
        <dbReference type="PROSITE" id="PS51186"/>
    </source>
</evidence>
<reference evidence="3" key="1">
    <citation type="journal article" date="2019" name="Int. J. Syst. Evol. Microbiol.">
        <title>The Global Catalogue of Microorganisms (GCM) 10K type strain sequencing project: providing services to taxonomists for standard genome sequencing and annotation.</title>
        <authorList>
            <consortium name="The Broad Institute Genomics Platform"/>
            <consortium name="The Broad Institute Genome Sequencing Center for Infectious Disease"/>
            <person name="Wu L."/>
            <person name="Ma J."/>
        </authorList>
    </citation>
    <scope>NUCLEOTIDE SEQUENCE [LARGE SCALE GENOMIC DNA]</scope>
    <source>
        <strain evidence="3">KCTC 12861</strain>
    </source>
</reference>
<sequence>MSVKLQSITLGDKPILENLFQLYLYEMSKSVGFDISEAGTFDYDPDIVEAYFNKSQHHPYFIISNGKLAGFALVRNYPDTTDLLDMGQFFVLGSFMRQGVGRAAFDLCLKAHTGRWQVRVLPDNVAAQKFWKRTVSELTDDTYTMDSLDYQGKEMIFLSFAS</sequence>
<dbReference type="CDD" id="cd04301">
    <property type="entry name" value="NAT_SF"/>
    <property type="match status" value="1"/>
</dbReference>
<dbReference type="PROSITE" id="PS51186">
    <property type="entry name" value="GNAT"/>
    <property type="match status" value="1"/>
</dbReference>
<accession>A0ABQ3EFD3</accession>
<keyword evidence="3" id="KW-1185">Reference proteome</keyword>
<dbReference type="Proteomes" id="UP000637980">
    <property type="component" value="Unassembled WGS sequence"/>
</dbReference>
<dbReference type="SUPFAM" id="SSF55729">
    <property type="entry name" value="Acyl-CoA N-acyltransferases (Nat)"/>
    <property type="match status" value="1"/>
</dbReference>
<comment type="caution">
    <text evidence="2">The sequence shown here is derived from an EMBL/GenBank/DDBJ whole genome shotgun (WGS) entry which is preliminary data.</text>
</comment>
<protein>
    <recommendedName>
        <fullName evidence="1">N-acetyltransferase domain-containing protein</fullName>
    </recommendedName>
</protein>
<dbReference type="InterPro" id="IPR016181">
    <property type="entry name" value="Acyl_CoA_acyltransferase"/>
</dbReference>
<dbReference type="EMBL" id="BMXE01000004">
    <property type="protein sequence ID" value="GHB36682.1"/>
    <property type="molecule type" value="Genomic_DNA"/>
</dbReference>